<dbReference type="Proteomes" id="UP001630127">
    <property type="component" value="Unassembled WGS sequence"/>
</dbReference>
<organism evidence="2 3">
    <name type="scientific">Cinchona calisaya</name>
    <dbReference type="NCBI Taxonomy" id="153742"/>
    <lineage>
        <taxon>Eukaryota</taxon>
        <taxon>Viridiplantae</taxon>
        <taxon>Streptophyta</taxon>
        <taxon>Embryophyta</taxon>
        <taxon>Tracheophyta</taxon>
        <taxon>Spermatophyta</taxon>
        <taxon>Magnoliopsida</taxon>
        <taxon>eudicotyledons</taxon>
        <taxon>Gunneridae</taxon>
        <taxon>Pentapetalae</taxon>
        <taxon>asterids</taxon>
        <taxon>lamiids</taxon>
        <taxon>Gentianales</taxon>
        <taxon>Rubiaceae</taxon>
        <taxon>Cinchonoideae</taxon>
        <taxon>Cinchoneae</taxon>
        <taxon>Cinchona</taxon>
    </lineage>
</organism>
<dbReference type="AlphaFoldDB" id="A0ABD2ZQS9"/>
<feature type="compositionally biased region" description="Polar residues" evidence="1">
    <location>
        <begin position="168"/>
        <end position="184"/>
    </location>
</feature>
<sequence length="215" mass="22964">MASWLLMSLPTTLFPPRRPPLTMMLRGRLHAIATPGCMVGANVARAVVAGIEVAQGPIINVADNQRRYGSLSSINYTHSKKETTVALDLKVNTAAIVHEFIAVQNNSEIDLAQVGVTNELSRTGNDDKVVQSGRNSPAVATGYSLAFCAAKDEAKSFSRSSSLRRESTLTGDNVNPSIPITTQTNRRDNTNIGATGIIVSDNRAIGAEYKVIVAI</sequence>
<dbReference type="EMBL" id="JBJUIK010000008">
    <property type="protein sequence ID" value="KAL3520705.1"/>
    <property type="molecule type" value="Genomic_DNA"/>
</dbReference>
<name>A0ABD2ZQS9_9GENT</name>
<accession>A0ABD2ZQS9</accession>
<proteinExistence type="predicted"/>
<evidence type="ECO:0000256" key="1">
    <source>
        <dbReference type="SAM" id="MobiDB-lite"/>
    </source>
</evidence>
<comment type="caution">
    <text evidence="2">The sequence shown here is derived from an EMBL/GenBank/DDBJ whole genome shotgun (WGS) entry which is preliminary data.</text>
</comment>
<keyword evidence="3" id="KW-1185">Reference proteome</keyword>
<gene>
    <name evidence="2" type="ORF">ACH5RR_018854</name>
</gene>
<evidence type="ECO:0000313" key="3">
    <source>
        <dbReference type="Proteomes" id="UP001630127"/>
    </source>
</evidence>
<evidence type="ECO:0000313" key="2">
    <source>
        <dbReference type="EMBL" id="KAL3520705.1"/>
    </source>
</evidence>
<protein>
    <submittedName>
        <fullName evidence="2">Uncharacterized protein</fullName>
    </submittedName>
</protein>
<feature type="region of interest" description="Disordered" evidence="1">
    <location>
        <begin position="159"/>
        <end position="187"/>
    </location>
</feature>
<reference evidence="2 3" key="1">
    <citation type="submission" date="2024-11" db="EMBL/GenBank/DDBJ databases">
        <title>A near-complete genome assembly of Cinchona calisaya.</title>
        <authorList>
            <person name="Lian D.C."/>
            <person name="Zhao X.W."/>
            <person name="Wei L."/>
        </authorList>
    </citation>
    <scope>NUCLEOTIDE SEQUENCE [LARGE SCALE GENOMIC DNA]</scope>
    <source>
        <tissue evidence="2">Nenye</tissue>
    </source>
</reference>